<feature type="binding site" evidence="3">
    <location>
        <position position="255"/>
    </location>
    <ligand>
        <name>Cu cation</name>
        <dbReference type="ChEBI" id="CHEBI:23378"/>
    </ligand>
</feature>
<dbReference type="EMBL" id="SWFS01000225">
    <property type="protein sequence ID" value="KAA8913455.1"/>
    <property type="molecule type" value="Genomic_DNA"/>
</dbReference>
<dbReference type="Pfam" id="PF02630">
    <property type="entry name" value="SCO1-SenC"/>
    <property type="match status" value="1"/>
</dbReference>
<dbReference type="PANTHER" id="PTHR12151:SF5">
    <property type="entry name" value="AT19154P"/>
    <property type="match status" value="1"/>
</dbReference>
<dbReference type="Proteomes" id="UP000761534">
    <property type="component" value="Unassembled WGS sequence"/>
</dbReference>
<organism evidence="8 9">
    <name type="scientific">Trichomonascus ciferrii</name>
    <dbReference type="NCBI Taxonomy" id="44093"/>
    <lineage>
        <taxon>Eukaryota</taxon>
        <taxon>Fungi</taxon>
        <taxon>Dikarya</taxon>
        <taxon>Ascomycota</taxon>
        <taxon>Saccharomycotina</taxon>
        <taxon>Dipodascomycetes</taxon>
        <taxon>Dipodascales</taxon>
        <taxon>Trichomonascaceae</taxon>
        <taxon>Trichomonascus</taxon>
        <taxon>Trichomonascus ciferrii complex</taxon>
    </lineage>
</organism>
<evidence type="ECO:0000256" key="1">
    <source>
        <dbReference type="ARBA" id="ARBA00010996"/>
    </source>
</evidence>
<evidence type="ECO:0000256" key="6">
    <source>
        <dbReference type="SAM" id="Phobius"/>
    </source>
</evidence>
<keyword evidence="9" id="KW-1185">Reference proteome</keyword>
<dbReference type="PROSITE" id="PS51352">
    <property type="entry name" value="THIOREDOXIN_2"/>
    <property type="match status" value="1"/>
</dbReference>
<reference evidence="8" key="1">
    <citation type="journal article" date="2019" name="G3 (Bethesda)">
        <title>Genome Assemblies of Two Rare Opportunistic Yeast Pathogens: Diutina rugosa (syn. Candida rugosa) and Trichomonascus ciferrii (syn. Candida ciferrii).</title>
        <authorList>
            <person name="Mixao V."/>
            <person name="Saus E."/>
            <person name="Hansen A.P."/>
            <person name="Lass-Florl C."/>
            <person name="Gabaldon T."/>
        </authorList>
    </citation>
    <scope>NUCLEOTIDE SEQUENCE</scope>
    <source>
        <strain evidence="8">CBS 4856</strain>
    </source>
</reference>
<dbReference type="GO" id="GO:0033617">
    <property type="term" value="P:mitochondrial respiratory chain complex IV assembly"/>
    <property type="evidence" value="ECO:0007669"/>
    <property type="project" value="TreeGrafter"/>
</dbReference>
<keyword evidence="4" id="KW-1015">Disulfide bond</keyword>
<keyword evidence="6" id="KW-0812">Transmembrane</keyword>
<evidence type="ECO:0000313" key="8">
    <source>
        <dbReference type="EMBL" id="KAA8913455.1"/>
    </source>
</evidence>
<evidence type="ECO:0000256" key="5">
    <source>
        <dbReference type="SAM" id="MobiDB-lite"/>
    </source>
</evidence>
<dbReference type="FunFam" id="3.40.30.10:FF:000013">
    <property type="entry name" value="Blast:Protein SCO1 homolog, mitochondrial"/>
    <property type="match status" value="1"/>
</dbReference>
<dbReference type="GO" id="GO:0045454">
    <property type="term" value="P:cell redox homeostasis"/>
    <property type="evidence" value="ECO:0007669"/>
    <property type="project" value="UniProtKB-ARBA"/>
</dbReference>
<gene>
    <name evidence="8" type="ORF">TRICI_003187</name>
</gene>
<evidence type="ECO:0000313" key="9">
    <source>
        <dbReference type="Proteomes" id="UP000761534"/>
    </source>
</evidence>
<feature type="compositionally biased region" description="Basic and acidic residues" evidence="5">
    <location>
        <begin position="27"/>
        <end position="48"/>
    </location>
</feature>
<comment type="caution">
    <text evidence="8">The sequence shown here is derived from an EMBL/GenBank/DDBJ whole genome shotgun (WGS) entry which is preliminary data.</text>
</comment>
<dbReference type="GO" id="GO:0005507">
    <property type="term" value="F:copper ion binding"/>
    <property type="evidence" value="ECO:0007669"/>
    <property type="project" value="UniProtKB-ARBA"/>
</dbReference>
<dbReference type="InterPro" id="IPR013766">
    <property type="entry name" value="Thioredoxin_domain"/>
</dbReference>
<accession>A0A642V5T2</accession>
<keyword evidence="3" id="KW-0479">Metal-binding</keyword>
<dbReference type="OrthoDB" id="270009at2759"/>
<feature type="binding site" evidence="3">
    <location>
        <position position="165"/>
    </location>
    <ligand>
        <name>Cu cation</name>
        <dbReference type="ChEBI" id="CHEBI:23378"/>
    </ligand>
</feature>
<evidence type="ECO:0000256" key="4">
    <source>
        <dbReference type="PIRSR" id="PIRSR603782-2"/>
    </source>
</evidence>
<feature type="binding site" evidence="3">
    <location>
        <position position="169"/>
    </location>
    <ligand>
        <name>Cu cation</name>
        <dbReference type="ChEBI" id="CHEBI:23378"/>
    </ligand>
</feature>
<keyword evidence="6" id="KW-1133">Transmembrane helix</keyword>
<dbReference type="AlphaFoldDB" id="A0A642V5T2"/>
<name>A0A642V5T2_9ASCO</name>
<comment type="similarity">
    <text evidence="1">Belongs to the SCO1/2 family.</text>
</comment>
<evidence type="ECO:0000259" key="7">
    <source>
        <dbReference type="PROSITE" id="PS51352"/>
    </source>
</evidence>
<dbReference type="InterPro" id="IPR036249">
    <property type="entry name" value="Thioredoxin-like_sf"/>
</dbReference>
<keyword evidence="6" id="KW-0472">Membrane</keyword>
<evidence type="ECO:0000256" key="2">
    <source>
        <dbReference type="ARBA" id="ARBA00023008"/>
    </source>
</evidence>
<keyword evidence="2 3" id="KW-0186">Copper</keyword>
<feature type="region of interest" description="Disordered" evidence="5">
    <location>
        <begin position="19"/>
        <end position="75"/>
    </location>
</feature>
<protein>
    <recommendedName>
        <fullName evidence="7">Thioredoxin domain-containing protein</fullName>
    </recommendedName>
</protein>
<feature type="domain" description="Thioredoxin" evidence="7">
    <location>
        <begin position="127"/>
        <end position="290"/>
    </location>
</feature>
<dbReference type="PANTHER" id="PTHR12151">
    <property type="entry name" value="ELECTRON TRANSPORT PROTIN SCO1/SENC FAMILY MEMBER"/>
    <property type="match status" value="1"/>
</dbReference>
<sequence>MLGYRGGVRAVPRAMGSRRLMSSSRMLRNEGASRPKKEDEERVVEGVRDPGTATHGYDPLKPRKPLSRIALGGSNKSIDHGRGRVQGVFSWKPALLFLATGGILTYYFVSEKRRIDSQREAEAHRGVGKPKVGGPFSLTDHNGNPFSDADLRGRWSLIYFGFSMCPDICPDELDKMSEMLDRINAHEKVLTPVFITCDPHRDSPDVLKRYLAEFHPDIIGLTGSYDDIKQTCKHYRVYFSTPPDLKPGQDYLVDHSIFFYLMDPEGNFVDALGRNYTADEATSIVQSHMREWRPAADRQHDQDKNKSFLERLITKN</sequence>
<dbReference type="GO" id="GO:0005739">
    <property type="term" value="C:mitochondrion"/>
    <property type="evidence" value="ECO:0007669"/>
    <property type="project" value="GOC"/>
</dbReference>
<feature type="disulfide bond" description="Redox-active" evidence="4">
    <location>
        <begin position="165"/>
        <end position="169"/>
    </location>
</feature>
<dbReference type="VEuPathDB" id="FungiDB:TRICI_003187"/>
<feature type="transmembrane region" description="Helical" evidence="6">
    <location>
        <begin position="89"/>
        <end position="109"/>
    </location>
</feature>
<dbReference type="Gene3D" id="3.40.30.10">
    <property type="entry name" value="Glutaredoxin"/>
    <property type="match status" value="1"/>
</dbReference>
<dbReference type="SUPFAM" id="SSF52833">
    <property type="entry name" value="Thioredoxin-like"/>
    <property type="match status" value="1"/>
</dbReference>
<evidence type="ECO:0000256" key="3">
    <source>
        <dbReference type="PIRSR" id="PIRSR603782-1"/>
    </source>
</evidence>
<dbReference type="CDD" id="cd02968">
    <property type="entry name" value="SCO"/>
    <property type="match status" value="1"/>
</dbReference>
<dbReference type="InterPro" id="IPR003782">
    <property type="entry name" value="SCO1/SenC"/>
</dbReference>
<proteinExistence type="inferred from homology"/>